<comment type="subcellular location">
    <subcellularLocation>
        <location evidence="1">Cell outer membrane</location>
    </subcellularLocation>
</comment>
<dbReference type="PROSITE" id="PS01068">
    <property type="entry name" value="OMPA_1"/>
    <property type="match status" value="1"/>
</dbReference>
<dbReference type="EMBL" id="BAABKD010000001">
    <property type="protein sequence ID" value="GAA5085039.1"/>
    <property type="molecule type" value="Genomic_DNA"/>
</dbReference>
<dbReference type="PANTHER" id="PTHR30329">
    <property type="entry name" value="STATOR ELEMENT OF FLAGELLAR MOTOR COMPLEX"/>
    <property type="match status" value="1"/>
</dbReference>
<dbReference type="InterPro" id="IPR006665">
    <property type="entry name" value="OmpA-like"/>
</dbReference>
<dbReference type="PANTHER" id="PTHR30329:SF21">
    <property type="entry name" value="LIPOPROTEIN YIAD-RELATED"/>
    <property type="match status" value="1"/>
</dbReference>
<dbReference type="PROSITE" id="PS51257">
    <property type="entry name" value="PROKAR_LIPOPROTEIN"/>
    <property type="match status" value="1"/>
</dbReference>
<dbReference type="InterPro" id="IPR037873">
    <property type="entry name" value="BamE-like"/>
</dbReference>
<dbReference type="InterPro" id="IPR036737">
    <property type="entry name" value="OmpA-like_sf"/>
</dbReference>
<feature type="signal peptide" evidence="6">
    <location>
        <begin position="1"/>
        <end position="17"/>
    </location>
</feature>
<evidence type="ECO:0000256" key="6">
    <source>
        <dbReference type="SAM" id="SignalP"/>
    </source>
</evidence>
<dbReference type="Pfam" id="PF04355">
    <property type="entry name" value="BamE"/>
    <property type="match status" value="1"/>
</dbReference>
<name>A0ABP9LTA8_9BURK</name>
<dbReference type="SUPFAM" id="SSF103088">
    <property type="entry name" value="OmpA-like"/>
    <property type="match status" value="1"/>
</dbReference>
<evidence type="ECO:0000256" key="3">
    <source>
        <dbReference type="ARBA" id="ARBA00023136"/>
    </source>
</evidence>
<dbReference type="InterPro" id="IPR006664">
    <property type="entry name" value="OMP_bac"/>
</dbReference>
<dbReference type="Gene3D" id="3.30.1450.10">
    <property type="match status" value="1"/>
</dbReference>
<evidence type="ECO:0000256" key="5">
    <source>
        <dbReference type="PROSITE-ProRule" id="PRU00473"/>
    </source>
</evidence>
<dbReference type="PROSITE" id="PS51123">
    <property type="entry name" value="OMPA_2"/>
    <property type="match status" value="1"/>
</dbReference>
<keyword evidence="3 5" id="KW-0472">Membrane</keyword>
<keyword evidence="9" id="KW-1185">Reference proteome</keyword>
<reference evidence="9" key="1">
    <citation type="journal article" date="2019" name="Int. J. Syst. Evol. Microbiol.">
        <title>The Global Catalogue of Microorganisms (GCM) 10K type strain sequencing project: providing services to taxonomists for standard genome sequencing and annotation.</title>
        <authorList>
            <consortium name="The Broad Institute Genomics Platform"/>
            <consortium name="The Broad Institute Genome Sequencing Center for Infectious Disease"/>
            <person name="Wu L."/>
            <person name="Ma J."/>
        </authorList>
    </citation>
    <scope>NUCLEOTIDE SEQUENCE [LARGE SCALE GENOMIC DNA]</scope>
    <source>
        <strain evidence="9">JCM 18423</strain>
    </source>
</reference>
<proteinExistence type="predicted"/>
<comment type="caution">
    <text evidence="8">The sequence shown here is derived from an EMBL/GenBank/DDBJ whole genome shotgun (WGS) entry which is preliminary data.</text>
</comment>
<feature type="chain" id="PRO_5047127671" evidence="6">
    <location>
        <begin position="18"/>
        <end position="257"/>
    </location>
</feature>
<dbReference type="CDD" id="cd07185">
    <property type="entry name" value="OmpA_C-like"/>
    <property type="match status" value="1"/>
</dbReference>
<dbReference type="InterPro" id="IPR006690">
    <property type="entry name" value="OMPA-like_CS"/>
</dbReference>
<dbReference type="InterPro" id="IPR007450">
    <property type="entry name" value="BamE_dom"/>
</dbReference>
<keyword evidence="4" id="KW-0998">Cell outer membrane</keyword>
<sequence>MKRSWLGAALFSSFVLVGCGTLSQVDSKGETDNPVFPEIDKVTFEVGSYPNIENLRQVQKGVTRDQLYNLLGRPHFSEGFKVREWDYLFHFNTPQGVKTCQFKVLFDKDKLGQSFYWKPSECASVLDDTPKPEPERSLSLSGDVAFAFGSAVLTSAGLGKISELVDQLGQVNELERVVVSGHTDHIGSSAFNQRLSQQRAEAVRQALISAGIKPNIILAQGFGDQHPLVHCDQGNRSDLIACLAPNRRVEIVINAVK</sequence>
<dbReference type="InterPro" id="IPR050330">
    <property type="entry name" value="Bact_OuterMem_StrucFunc"/>
</dbReference>
<evidence type="ECO:0000313" key="8">
    <source>
        <dbReference type="EMBL" id="GAA5085039.1"/>
    </source>
</evidence>
<dbReference type="Gene3D" id="3.30.1330.60">
    <property type="entry name" value="OmpA-like domain"/>
    <property type="match status" value="1"/>
</dbReference>
<feature type="domain" description="OmpA-like" evidence="7">
    <location>
        <begin position="133"/>
        <end position="257"/>
    </location>
</feature>
<dbReference type="Pfam" id="PF00691">
    <property type="entry name" value="OmpA"/>
    <property type="match status" value="1"/>
</dbReference>
<protein>
    <submittedName>
        <fullName evidence="8">Outer membrane protein assembly factor BamE</fullName>
    </submittedName>
</protein>
<dbReference type="PRINTS" id="PR01021">
    <property type="entry name" value="OMPADOMAIN"/>
</dbReference>
<gene>
    <name evidence="8" type="primary">bamE</name>
    <name evidence="8" type="ORF">GCM10023337_03350</name>
</gene>
<evidence type="ECO:0000259" key="7">
    <source>
        <dbReference type="PROSITE" id="PS51123"/>
    </source>
</evidence>
<dbReference type="RefSeq" id="WP_300648616.1">
    <property type="nucleotide sequence ID" value="NZ_BAABKD010000001.1"/>
</dbReference>
<keyword evidence="2 6" id="KW-0732">Signal</keyword>
<evidence type="ECO:0000313" key="9">
    <source>
        <dbReference type="Proteomes" id="UP001500227"/>
    </source>
</evidence>
<dbReference type="Proteomes" id="UP001500227">
    <property type="component" value="Unassembled WGS sequence"/>
</dbReference>
<accession>A0ABP9LTA8</accession>
<evidence type="ECO:0000256" key="2">
    <source>
        <dbReference type="ARBA" id="ARBA00022729"/>
    </source>
</evidence>
<organism evidence="8 9">
    <name type="scientific">Paenalcaligenes hermetiae</name>
    <dbReference type="NCBI Taxonomy" id="1157987"/>
    <lineage>
        <taxon>Bacteria</taxon>
        <taxon>Pseudomonadati</taxon>
        <taxon>Pseudomonadota</taxon>
        <taxon>Betaproteobacteria</taxon>
        <taxon>Burkholderiales</taxon>
        <taxon>Alcaligenaceae</taxon>
        <taxon>Paenalcaligenes</taxon>
    </lineage>
</organism>
<evidence type="ECO:0000256" key="4">
    <source>
        <dbReference type="ARBA" id="ARBA00023237"/>
    </source>
</evidence>
<evidence type="ECO:0000256" key="1">
    <source>
        <dbReference type="ARBA" id="ARBA00004442"/>
    </source>
</evidence>